<dbReference type="Gene3D" id="3.30.930.10">
    <property type="entry name" value="Bira Bifunctional Protein, Domain 2"/>
    <property type="match status" value="1"/>
</dbReference>
<dbReference type="InterPro" id="IPR006195">
    <property type="entry name" value="aa-tRNA-synth_II"/>
</dbReference>
<dbReference type="SUPFAM" id="SSF54991">
    <property type="entry name" value="Anticodon-binding domain of PheRS"/>
    <property type="match status" value="1"/>
</dbReference>
<gene>
    <name evidence="11" type="ORF">GCM10011575_28770</name>
</gene>
<comment type="similarity">
    <text evidence="1">Belongs to the class-II aminoacyl-tRNA synthetase family.</text>
</comment>
<evidence type="ECO:0000259" key="9">
    <source>
        <dbReference type="PROSITE" id="PS50862"/>
    </source>
</evidence>
<evidence type="ECO:0000313" key="11">
    <source>
        <dbReference type="EMBL" id="GGL68414.1"/>
    </source>
</evidence>
<evidence type="ECO:0000256" key="6">
    <source>
        <dbReference type="ARBA" id="ARBA00022946"/>
    </source>
</evidence>
<evidence type="ECO:0000256" key="2">
    <source>
        <dbReference type="ARBA" id="ARBA00022598"/>
    </source>
</evidence>
<dbReference type="InterPro" id="IPR005121">
    <property type="entry name" value="Fdx_antiC-bd"/>
</dbReference>
<dbReference type="GO" id="GO:0000049">
    <property type="term" value="F:tRNA binding"/>
    <property type="evidence" value="ECO:0007669"/>
    <property type="project" value="InterPro"/>
</dbReference>
<dbReference type="SUPFAM" id="SSF55681">
    <property type="entry name" value="Class II aaRS and biotin synthetases"/>
    <property type="match status" value="1"/>
</dbReference>
<reference evidence="11" key="2">
    <citation type="submission" date="2020-09" db="EMBL/GenBank/DDBJ databases">
        <authorList>
            <person name="Sun Q."/>
            <person name="Zhou Y."/>
        </authorList>
    </citation>
    <scope>NUCLEOTIDE SEQUENCE</scope>
    <source>
        <strain evidence="11">CGMCC 4.7306</strain>
    </source>
</reference>
<dbReference type="PROSITE" id="PS51447">
    <property type="entry name" value="FDX_ACB"/>
    <property type="match status" value="1"/>
</dbReference>
<dbReference type="InterPro" id="IPR002319">
    <property type="entry name" value="Phenylalanyl-tRNA_Synthase"/>
</dbReference>
<organism evidence="11 12">
    <name type="scientific">Microlunatus endophyticus</name>
    <dbReference type="NCBI Taxonomy" id="1716077"/>
    <lineage>
        <taxon>Bacteria</taxon>
        <taxon>Bacillati</taxon>
        <taxon>Actinomycetota</taxon>
        <taxon>Actinomycetes</taxon>
        <taxon>Propionibacteriales</taxon>
        <taxon>Propionibacteriaceae</taxon>
        <taxon>Microlunatus</taxon>
    </lineage>
</organism>
<feature type="domain" description="FDX-ACB" evidence="10">
    <location>
        <begin position="265"/>
        <end position="371"/>
    </location>
</feature>
<keyword evidence="5" id="KW-0648">Protein biosynthesis</keyword>
<comment type="caution">
    <text evidence="11">The sequence shown here is derived from an EMBL/GenBank/DDBJ whole genome shotgun (WGS) entry which is preliminary data.</text>
</comment>
<sequence length="376" mass="42056">MNTTYLTARQLRDALQLRDLTDPAAGPHAMQMLVSAIVTALTRRWSVPARWLRPSPLVAIEDNYDRLGFSREAVTRDARYSRYVSPSLMLRSHTSAAMPSQLRSIDPRAELDELVVVPGLVYRRDAIDRTHVGEPHQLDLWRLSSRARLDADDLDEMLGLIAQVVLPGSQWRTVPASHPYTVGGRQLDVLVDGAWLELGECGMVAPALLNQSGLDARVWSGLAAGVGLDRALMLRKAITDIRFLRSTDPRIQSQMLDLARWRPVSSLPVISRDISIVIGAEDDDETIGDVIRAALAERIDDLEYVRVLTRTSYHDLPDRARQRLGLSPDQINALVRIVIRPLTRTLTDDEANVLRDRIYLAVHQGPQKEVIAEPAQ</sequence>
<evidence type="ECO:0000256" key="1">
    <source>
        <dbReference type="ARBA" id="ARBA00008226"/>
    </source>
</evidence>
<protein>
    <recommendedName>
        <fullName evidence="8">Phenylalanyl-tRNA synthetase</fullName>
    </recommendedName>
</protein>
<keyword evidence="7" id="KW-0030">Aminoacyl-tRNA synthetase</keyword>
<evidence type="ECO:0000259" key="10">
    <source>
        <dbReference type="PROSITE" id="PS51447"/>
    </source>
</evidence>
<keyword evidence="12" id="KW-1185">Reference proteome</keyword>
<keyword evidence="3" id="KW-0547">Nucleotide-binding</keyword>
<dbReference type="InterPro" id="IPR036690">
    <property type="entry name" value="Fdx_antiC-bd_sf"/>
</dbReference>
<dbReference type="EMBL" id="BMMZ01000006">
    <property type="protein sequence ID" value="GGL68414.1"/>
    <property type="molecule type" value="Genomic_DNA"/>
</dbReference>
<dbReference type="InterPro" id="IPR045864">
    <property type="entry name" value="aa-tRNA-synth_II/BPL/LPL"/>
</dbReference>
<name>A0A917W6F6_9ACTN</name>
<evidence type="ECO:0000256" key="4">
    <source>
        <dbReference type="ARBA" id="ARBA00022840"/>
    </source>
</evidence>
<feature type="domain" description="Aminoacyl-transfer RNA synthetases class-II family profile" evidence="9">
    <location>
        <begin position="119"/>
        <end position="263"/>
    </location>
</feature>
<dbReference type="GO" id="GO:0005524">
    <property type="term" value="F:ATP binding"/>
    <property type="evidence" value="ECO:0007669"/>
    <property type="project" value="UniProtKB-KW"/>
</dbReference>
<dbReference type="AlphaFoldDB" id="A0A917W6F6"/>
<dbReference type="Proteomes" id="UP000613840">
    <property type="component" value="Unassembled WGS sequence"/>
</dbReference>
<evidence type="ECO:0000256" key="7">
    <source>
        <dbReference type="ARBA" id="ARBA00023146"/>
    </source>
</evidence>
<dbReference type="GO" id="GO:0006412">
    <property type="term" value="P:translation"/>
    <property type="evidence" value="ECO:0007669"/>
    <property type="project" value="UniProtKB-KW"/>
</dbReference>
<dbReference type="Gene3D" id="3.30.70.380">
    <property type="entry name" value="Ferrodoxin-fold anticodon-binding domain"/>
    <property type="match status" value="1"/>
</dbReference>
<evidence type="ECO:0000256" key="8">
    <source>
        <dbReference type="ARBA" id="ARBA00031194"/>
    </source>
</evidence>
<evidence type="ECO:0000256" key="5">
    <source>
        <dbReference type="ARBA" id="ARBA00022917"/>
    </source>
</evidence>
<dbReference type="PROSITE" id="PS50862">
    <property type="entry name" value="AA_TRNA_LIGASE_II"/>
    <property type="match status" value="1"/>
</dbReference>
<keyword evidence="4" id="KW-0067">ATP-binding</keyword>
<accession>A0A917W6F6</accession>
<dbReference type="Pfam" id="PF01409">
    <property type="entry name" value="tRNA-synt_2d"/>
    <property type="match status" value="1"/>
</dbReference>
<proteinExistence type="inferred from homology"/>
<dbReference type="GO" id="GO:0004812">
    <property type="term" value="F:aminoacyl-tRNA ligase activity"/>
    <property type="evidence" value="ECO:0007669"/>
    <property type="project" value="UniProtKB-KW"/>
</dbReference>
<keyword evidence="6" id="KW-0809">Transit peptide</keyword>
<keyword evidence="2" id="KW-0436">Ligase</keyword>
<dbReference type="SMART" id="SM00896">
    <property type="entry name" value="FDX-ACB"/>
    <property type="match status" value="1"/>
</dbReference>
<dbReference type="RefSeq" id="WP_188896038.1">
    <property type="nucleotide sequence ID" value="NZ_BMMZ01000006.1"/>
</dbReference>
<reference evidence="11" key="1">
    <citation type="journal article" date="2014" name="Int. J. Syst. Evol. Microbiol.">
        <title>Complete genome sequence of Corynebacterium casei LMG S-19264T (=DSM 44701T), isolated from a smear-ripened cheese.</title>
        <authorList>
            <consortium name="US DOE Joint Genome Institute (JGI-PGF)"/>
            <person name="Walter F."/>
            <person name="Albersmeier A."/>
            <person name="Kalinowski J."/>
            <person name="Ruckert C."/>
        </authorList>
    </citation>
    <scope>NUCLEOTIDE SEQUENCE</scope>
    <source>
        <strain evidence="11">CGMCC 4.7306</strain>
    </source>
</reference>
<evidence type="ECO:0000313" key="12">
    <source>
        <dbReference type="Proteomes" id="UP000613840"/>
    </source>
</evidence>
<dbReference type="GO" id="GO:0043039">
    <property type="term" value="P:tRNA aminoacylation"/>
    <property type="evidence" value="ECO:0007669"/>
    <property type="project" value="InterPro"/>
</dbReference>
<evidence type="ECO:0000256" key="3">
    <source>
        <dbReference type="ARBA" id="ARBA00022741"/>
    </source>
</evidence>